<dbReference type="Proteomes" id="UP000249873">
    <property type="component" value="Chromosome"/>
</dbReference>
<feature type="transmembrane region" description="Helical" evidence="1">
    <location>
        <begin position="65"/>
        <end position="86"/>
    </location>
</feature>
<evidence type="ECO:0000313" key="2">
    <source>
        <dbReference type="EMBL" id="AWV97214.1"/>
    </source>
</evidence>
<dbReference type="AlphaFoldDB" id="A0A2Z4G7R3"/>
<reference evidence="2 3" key="1">
    <citation type="submission" date="2018-05" db="EMBL/GenBank/DDBJ databases">
        <title>Complete genome sequence of Arcticibacterium luteifluviistationis SM1504T, a cytophagaceae bacterium isolated from Arctic surface seawater.</title>
        <authorList>
            <person name="Li Y."/>
            <person name="Qin Q.-L."/>
        </authorList>
    </citation>
    <scope>NUCLEOTIDE SEQUENCE [LARGE SCALE GENOMIC DNA]</scope>
    <source>
        <strain evidence="2 3">SM1504</strain>
    </source>
</reference>
<keyword evidence="1" id="KW-0472">Membrane</keyword>
<name>A0A2Z4G7R3_9BACT</name>
<protein>
    <submittedName>
        <fullName evidence="2">Uncharacterized protein</fullName>
    </submittedName>
</protein>
<keyword evidence="1" id="KW-0812">Transmembrane</keyword>
<keyword evidence="1" id="KW-1133">Transmembrane helix</keyword>
<accession>A0A2Z4G7R3</accession>
<keyword evidence="3" id="KW-1185">Reference proteome</keyword>
<dbReference type="EMBL" id="CP029480">
    <property type="protein sequence ID" value="AWV97214.1"/>
    <property type="molecule type" value="Genomic_DNA"/>
</dbReference>
<organism evidence="2 3">
    <name type="scientific">Arcticibacterium luteifluviistationis</name>
    <dbReference type="NCBI Taxonomy" id="1784714"/>
    <lineage>
        <taxon>Bacteria</taxon>
        <taxon>Pseudomonadati</taxon>
        <taxon>Bacteroidota</taxon>
        <taxon>Cytophagia</taxon>
        <taxon>Cytophagales</taxon>
        <taxon>Leadbetterellaceae</taxon>
        <taxon>Arcticibacterium</taxon>
    </lineage>
</organism>
<proteinExistence type="predicted"/>
<sequence>MKRENWMKEQADFSDDSLSKEDKDLFELLFNELGNIDEISISDNFANKVVAKQVRKDTFWRDIKLYAFYATLFIALIGVCALIIGLDASQNTNYNIQELSSYLTYGLIAAVGYFCIQTLDRILVKKEGMI</sequence>
<dbReference type="KEGG" id="als:DJ013_03125"/>
<gene>
    <name evidence="2" type="ORF">DJ013_03125</name>
</gene>
<evidence type="ECO:0000256" key="1">
    <source>
        <dbReference type="SAM" id="Phobius"/>
    </source>
</evidence>
<evidence type="ECO:0000313" key="3">
    <source>
        <dbReference type="Proteomes" id="UP000249873"/>
    </source>
</evidence>
<dbReference type="RefSeq" id="WP_111370316.1">
    <property type="nucleotide sequence ID" value="NZ_CP029480.1"/>
</dbReference>
<feature type="transmembrane region" description="Helical" evidence="1">
    <location>
        <begin position="102"/>
        <end position="124"/>
    </location>
</feature>